<feature type="transmembrane region" description="Helical" evidence="1">
    <location>
        <begin position="66"/>
        <end position="86"/>
    </location>
</feature>
<dbReference type="EMBL" id="JAYWIO010000007">
    <property type="protein sequence ID" value="KAK7252608.1"/>
    <property type="molecule type" value="Genomic_DNA"/>
</dbReference>
<name>A0AAN9HVW2_CROPI</name>
<reference evidence="2 3" key="1">
    <citation type="submission" date="2024-01" db="EMBL/GenBank/DDBJ databases">
        <title>The genomes of 5 underutilized Papilionoideae crops provide insights into root nodulation and disease resistanc.</title>
        <authorList>
            <person name="Yuan L."/>
        </authorList>
    </citation>
    <scope>NUCLEOTIDE SEQUENCE [LARGE SCALE GENOMIC DNA]</scope>
    <source>
        <strain evidence="2">ZHUSHIDOU_FW_LH</strain>
        <tissue evidence="2">Leaf</tissue>
    </source>
</reference>
<sequence length="95" mass="10688">MLLLVHIKAIARFRNSLLISSNNHTNSKIPRSTFRYTSQASTSEIALWNFLVNHTELNKQLGFIKFGLYGFSILVLVSALIVPLNINSSQEVDVL</sequence>
<comment type="caution">
    <text evidence="2">The sequence shown here is derived from an EMBL/GenBank/DDBJ whole genome shotgun (WGS) entry which is preliminary data.</text>
</comment>
<organism evidence="2 3">
    <name type="scientific">Crotalaria pallida</name>
    <name type="common">Smooth rattlebox</name>
    <name type="synonym">Crotalaria striata</name>
    <dbReference type="NCBI Taxonomy" id="3830"/>
    <lineage>
        <taxon>Eukaryota</taxon>
        <taxon>Viridiplantae</taxon>
        <taxon>Streptophyta</taxon>
        <taxon>Embryophyta</taxon>
        <taxon>Tracheophyta</taxon>
        <taxon>Spermatophyta</taxon>
        <taxon>Magnoliopsida</taxon>
        <taxon>eudicotyledons</taxon>
        <taxon>Gunneridae</taxon>
        <taxon>Pentapetalae</taxon>
        <taxon>rosids</taxon>
        <taxon>fabids</taxon>
        <taxon>Fabales</taxon>
        <taxon>Fabaceae</taxon>
        <taxon>Papilionoideae</taxon>
        <taxon>50 kb inversion clade</taxon>
        <taxon>genistoids sensu lato</taxon>
        <taxon>core genistoids</taxon>
        <taxon>Crotalarieae</taxon>
        <taxon>Crotalaria</taxon>
    </lineage>
</organism>
<proteinExistence type="predicted"/>
<keyword evidence="1" id="KW-1133">Transmembrane helix</keyword>
<gene>
    <name evidence="2" type="ORF">RIF29_36683</name>
</gene>
<evidence type="ECO:0000256" key="1">
    <source>
        <dbReference type="SAM" id="Phobius"/>
    </source>
</evidence>
<dbReference type="AlphaFoldDB" id="A0AAN9HVW2"/>
<evidence type="ECO:0000313" key="2">
    <source>
        <dbReference type="EMBL" id="KAK7252608.1"/>
    </source>
</evidence>
<dbReference type="Proteomes" id="UP001372338">
    <property type="component" value="Unassembled WGS sequence"/>
</dbReference>
<keyword evidence="1" id="KW-0812">Transmembrane</keyword>
<evidence type="ECO:0000313" key="3">
    <source>
        <dbReference type="Proteomes" id="UP001372338"/>
    </source>
</evidence>
<keyword evidence="1" id="KW-0472">Membrane</keyword>
<protein>
    <submittedName>
        <fullName evidence="2">Uncharacterized protein</fullName>
    </submittedName>
</protein>
<keyword evidence="3" id="KW-1185">Reference proteome</keyword>
<accession>A0AAN9HVW2</accession>